<dbReference type="Pfam" id="PF00646">
    <property type="entry name" value="F-box"/>
    <property type="match status" value="1"/>
</dbReference>
<dbReference type="InterPro" id="IPR036047">
    <property type="entry name" value="F-box-like_dom_sf"/>
</dbReference>
<dbReference type="AlphaFoldDB" id="A0AA43QL06"/>
<evidence type="ECO:0000256" key="1">
    <source>
        <dbReference type="SAM" id="MobiDB-lite"/>
    </source>
</evidence>
<evidence type="ECO:0000313" key="3">
    <source>
        <dbReference type="EMBL" id="MDI1488440.1"/>
    </source>
</evidence>
<accession>A0AA43QL06</accession>
<feature type="region of interest" description="Disordered" evidence="1">
    <location>
        <begin position="1"/>
        <end position="24"/>
    </location>
</feature>
<sequence>MASMTTAPQRVDRNQAMQTTAMRSRRCRLEQGSERGKAILLEDVVHLVAEEPVQQRLSLDLVITAMVCLNSLPPELIIEILHQLPITSLLSYGLTSRISHAIQQCSLSRLRLGVYQTRLGGMPNLVERATARSPLHSVQRISPRRGSKNKECVVYMQNREIRHVVERYQSSLRDLEIAMWELQEGTARSLARLTNLKHLSIRFEHPQTVQVNRAFGKGSPGSAVWNFLASKKGGQRALGRLETLILEGACITDYQLREILKGNPRIHVLVLRKCSNLT</sequence>
<dbReference type="EMBL" id="JAPUFD010000007">
    <property type="protein sequence ID" value="MDI1488440.1"/>
    <property type="molecule type" value="Genomic_DNA"/>
</dbReference>
<dbReference type="PROSITE" id="PS50181">
    <property type="entry name" value="FBOX"/>
    <property type="match status" value="1"/>
</dbReference>
<comment type="caution">
    <text evidence="3">The sequence shown here is derived from an EMBL/GenBank/DDBJ whole genome shotgun (WGS) entry which is preliminary data.</text>
</comment>
<dbReference type="Proteomes" id="UP001161017">
    <property type="component" value="Unassembled WGS sequence"/>
</dbReference>
<dbReference type="Gene3D" id="3.80.10.10">
    <property type="entry name" value="Ribonuclease Inhibitor"/>
    <property type="match status" value="1"/>
</dbReference>
<reference evidence="3" key="1">
    <citation type="journal article" date="2023" name="Genome Biol. Evol.">
        <title>First Whole Genome Sequence and Flow Cytometry Genome Size Data for the Lichen-Forming Fungus Ramalina farinacea (Ascomycota).</title>
        <authorList>
            <person name="Llewellyn T."/>
            <person name="Mian S."/>
            <person name="Hill R."/>
            <person name="Leitch I.J."/>
            <person name="Gaya E."/>
        </authorList>
    </citation>
    <scope>NUCLEOTIDE SEQUENCE</scope>
    <source>
        <strain evidence="3">LIQ254RAFAR</strain>
    </source>
</reference>
<dbReference type="InterPro" id="IPR001810">
    <property type="entry name" value="F-box_dom"/>
</dbReference>
<keyword evidence="4" id="KW-1185">Reference proteome</keyword>
<name>A0AA43QL06_9LECA</name>
<dbReference type="SUPFAM" id="SSF52047">
    <property type="entry name" value="RNI-like"/>
    <property type="match status" value="1"/>
</dbReference>
<evidence type="ECO:0000313" key="4">
    <source>
        <dbReference type="Proteomes" id="UP001161017"/>
    </source>
</evidence>
<dbReference type="SUPFAM" id="SSF81383">
    <property type="entry name" value="F-box domain"/>
    <property type="match status" value="1"/>
</dbReference>
<feature type="domain" description="F-box" evidence="2">
    <location>
        <begin position="66"/>
        <end position="97"/>
    </location>
</feature>
<dbReference type="InterPro" id="IPR032675">
    <property type="entry name" value="LRR_dom_sf"/>
</dbReference>
<gene>
    <name evidence="3" type="ORF">OHK93_007715</name>
</gene>
<organism evidence="3 4">
    <name type="scientific">Ramalina farinacea</name>
    <dbReference type="NCBI Taxonomy" id="258253"/>
    <lineage>
        <taxon>Eukaryota</taxon>
        <taxon>Fungi</taxon>
        <taxon>Dikarya</taxon>
        <taxon>Ascomycota</taxon>
        <taxon>Pezizomycotina</taxon>
        <taxon>Lecanoromycetes</taxon>
        <taxon>OSLEUM clade</taxon>
        <taxon>Lecanoromycetidae</taxon>
        <taxon>Lecanorales</taxon>
        <taxon>Lecanorineae</taxon>
        <taxon>Ramalinaceae</taxon>
        <taxon>Ramalina</taxon>
    </lineage>
</organism>
<protein>
    <recommendedName>
        <fullName evidence="2">F-box domain-containing protein</fullName>
    </recommendedName>
</protein>
<proteinExistence type="predicted"/>
<evidence type="ECO:0000259" key="2">
    <source>
        <dbReference type="PROSITE" id="PS50181"/>
    </source>
</evidence>